<reference evidence="1" key="2">
    <citation type="submission" date="2020-11" db="EMBL/GenBank/DDBJ databases">
        <authorList>
            <person name="McCartney M.A."/>
            <person name="Auch B."/>
            <person name="Kono T."/>
            <person name="Mallez S."/>
            <person name="Becker A."/>
            <person name="Gohl D.M."/>
            <person name="Silverstein K.A.T."/>
            <person name="Koren S."/>
            <person name="Bechman K.B."/>
            <person name="Herman A."/>
            <person name="Abrahante J.E."/>
            <person name="Garbe J."/>
        </authorList>
    </citation>
    <scope>NUCLEOTIDE SEQUENCE</scope>
    <source>
        <strain evidence="1">Duluth1</strain>
        <tissue evidence="1">Whole animal</tissue>
    </source>
</reference>
<comment type="caution">
    <text evidence="1">The sequence shown here is derived from an EMBL/GenBank/DDBJ whole genome shotgun (WGS) entry which is preliminary data.</text>
</comment>
<evidence type="ECO:0000313" key="1">
    <source>
        <dbReference type="EMBL" id="KAH3711841.1"/>
    </source>
</evidence>
<organism evidence="1 2">
    <name type="scientific">Dreissena polymorpha</name>
    <name type="common">Zebra mussel</name>
    <name type="synonym">Mytilus polymorpha</name>
    <dbReference type="NCBI Taxonomy" id="45954"/>
    <lineage>
        <taxon>Eukaryota</taxon>
        <taxon>Metazoa</taxon>
        <taxon>Spiralia</taxon>
        <taxon>Lophotrochozoa</taxon>
        <taxon>Mollusca</taxon>
        <taxon>Bivalvia</taxon>
        <taxon>Autobranchia</taxon>
        <taxon>Heteroconchia</taxon>
        <taxon>Euheterodonta</taxon>
        <taxon>Imparidentia</taxon>
        <taxon>Neoheterodontei</taxon>
        <taxon>Myida</taxon>
        <taxon>Dreissenoidea</taxon>
        <taxon>Dreissenidae</taxon>
        <taxon>Dreissena</taxon>
    </lineage>
</organism>
<reference evidence="1" key="1">
    <citation type="journal article" date="2019" name="bioRxiv">
        <title>The Genome of the Zebra Mussel, Dreissena polymorpha: A Resource for Invasive Species Research.</title>
        <authorList>
            <person name="McCartney M.A."/>
            <person name="Auch B."/>
            <person name="Kono T."/>
            <person name="Mallez S."/>
            <person name="Zhang Y."/>
            <person name="Obille A."/>
            <person name="Becker A."/>
            <person name="Abrahante J.E."/>
            <person name="Garbe J."/>
            <person name="Badalamenti J.P."/>
            <person name="Herman A."/>
            <person name="Mangelson H."/>
            <person name="Liachko I."/>
            <person name="Sullivan S."/>
            <person name="Sone E.D."/>
            <person name="Koren S."/>
            <person name="Silverstein K.A.T."/>
            <person name="Beckman K.B."/>
            <person name="Gohl D.M."/>
        </authorList>
    </citation>
    <scope>NUCLEOTIDE SEQUENCE</scope>
    <source>
        <strain evidence="1">Duluth1</strain>
        <tissue evidence="1">Whole animal</tissue>
    </source>
</reference>
<keyword evidence="2" id="KW-1185">Reference proteome</keyword>
<accession>A0A9D4BPR0</accession>
<evidence type="ECO:0000313" key="2">
    <source>
        <dbReference type="Proteomes" id="UP000828390"/>
    </source>
</evidence>
<name>A0A9D4BPR0_DREPO</name>
<dbReference type="EMBL" id="JAIWYP010000014">
    <property type="protein sequence ID" value="KAH3711841.1"/>
    <property type="molecule type" value="Genomic_DNA"/>
</dbReference>
<proteinExistence type="predicted"/>
<dbReference type="AlphaFoldDB" id="A0A9D4BPR0"/>
<gene>
    <name evidence="1" type="ORF">DPMN_071516</name>
</gene>
<sequence>MKRAVSTRLKDSGHTFSLRENTRSMSSHKRYFENEIRVGLLRQTPSHEDGALLLHAGFKQTMSPTRQQHYRLILVHNNLNNVIVHGAFSMEHYI</sequence>
<protein>
    <submittedName>
        <fullName evidence="1">Uncharacterized protein</fullName>
    </submittedName>
</protein>
<dbReference type="Proteomes" id="UP000828390">
    <property type="component" value="Unassembled WGS sequence"/>
</dbReference>